<dbReference type="InterPro" id="IPR029055">
    <property type="entry name" value="Ntn_hydrolases_N"/>
</dbReference>
<name>A0A6J6RMM1_9ZZZZ</name>
<dbReference type="InterPro" id="IPR002692">
    <property type="entry name" value="S45"/>
</dbReference>
<dbReference type="EMBL" id="CAEZXR010000300">
    <property type="protein sequence ID" value="CAB4723723.1"/>
    <property type="molecule type" value="Genomic_DNA"/>
</dbReference>
<protein>
    <submittedName>
        <fullName evidence="4">Unannotated protein</fullName>
    </submittedName>
</protein>
<evidence type="ECO:0000256" key="1">
    <source>
        <dbReference type="ARBA" id="ARBA00006586"/>
    </source>
</evidence>
<evidence type="ECO:0000256" key="3">
    <source>
        <dbReference type="ARBA" id="ARBA00023145"/>
    </source>
</evidence>
<dbReference type="Gene3D" id="2.30.120.10">
    <property type="match status" value="1"/>
</dbReference>
<proteinExistence type="inferred from homology"/>
<evidence type="ECO:0000313" key="4">
    <source>
        <dbReference type="EMBL" id="CAB4723723.1"/>
    </source>
</evidence>
<dbReference type="InterPro" id="IPR043146">
    <property type="entry name" value="Penicillin_amidase_N_B-knob"/>
</dbReference>
<dbReference type="InterPro" id="IPR023343">
    <property type="entry name" value="Penicillin_amidase_dom1"/>
</dbReference>
<dbReference type="GO" id="GO:0016811">
    <property type="term" value="F:hydrolase activity, acting on carbon-nitrogen (but not peptide) bonds, in linear amides"/>
    <property type="evidence" value="ECO:0007669"/>
    <property type="project" value="InterPro"/>
</dbReference>
<gene>
    <name evidence="4" type="ORF">UFOPK2579_02161</name>
</gene>
<dbReference type="Gene3D" id="1.10.1400.10">
    <property type="match status" value="1"/>
</dbReference>
<dbReference type="PANTHER" id="PTHR34218">
    <property type="entry name" value="PEPTIDASE S45 PENICILLIN AMIDASE"/>
    <property type="match status" value="1"/>
</dbReference>
<dbReference type="PANTHER" id="PTHR34218:SF4">
    <property type="entry name" value="ACYL-HOMOSERINE LACTONE ACYLASE QUIP"/>
    <property type="match status" value="1"/>
</dbReference>
<comment type="similarity">
    <text evidence="1">Belongs to the peptidase S45 family.</text>
</comment>
<dbReference type="PIRSF" id="PIRSF001227">
    <property type="entry name" value="Pen_acylase"/>
    <property type="match status" value="1"/>
</dbReference>
<dbReference type="GO" id="GO:0017000">
    <property type="term" value="P:antibiotic biosynthetic process"/>
    <property type="evidence" value="ECO:0007669"/>
    <property type="project" value="InterPro"/>
</dbReference>
<dbReference type="InterPro" id="IPR014395">
    <property type="entry name" value="Pen/GL7ACA/AHL_acylase"/>
</dbReference>
<organism evidence="4">
    <name type="scientific">freshwater metagenome</name>
    <dbReference type="NCBI Taxonomy" id="449393"/>
    <lineage>
        <taxon>unclassified sequences</taxon>
        <taxon>metagenomes</taxon>
        <taxon>ecological metagenomes</taxon>
    </lineage>
</organism>
<reference evidence="4" key="1">
    <citation type="submission" date="2020-05" db="EMBL/GenBank/DDBJ databases">
        <authorList>
            <person name="Chiriac C."/>
            <person name="Salcher M."/>
            <person name="Ghai R."/>
            <person name="Kavagutti S V."/>
        </authorList>
    </citation>
    <scope>NUCLEOTIDE SEQUENCE</scope>
</reference>
<keyword evidence="3" id="KW-0865">Zymogen</keyword>
<sequence length="688" mass="73473">MTLHRDAYGVPHLRASTVLELAHLQGRVTARDRTWQLEWLRRRASGTTAEVFGPRALAWDRLSRRAGIAETARRAHAALTPETRAFVAAYVDGVNAGLVEPGAADGDELSRLGLAPGRWEPWTPLAVFLAQHLLFASLPGKLWSQRVRDHLGDDAALLSHEGPHSSGSNAWAVGGDRTASGYALIGGDPHRVIETPGVYMQVRLACTDPDDSFDVLGFAFPGVPGVQHFAHAGEVAWAITNAMADYQDVYAEQLRRGDGGLEALGPQGWEPASSWLEVVDVAGADPALVEVVTTERGPLIEGDVDSGRGLSVRFASGVLDDLGFDALLPLLRARSADDVDAALDRWVEPVNNVLIADRSGAVRYRVAGRIPVRPDANRRGIVAASDPDAAWTGWLDPLPRHDVAPDGQVVTANERRGPESDAVGAVFAPPHRAARLHALLDGRDDLTTADFASFHNDALLPTVAQVQDLLRDLRAGAGEPVREAILAWDGRMTADSTGAAAFAAWRGAFARRIADEPVFASLREPHEHDPTFAPWLEVRDRIALALETLIDAGAPFGLDLATLACEALDDAVGHATTWGETHVATPVHAFDIAADDLEAPDLDLPAVSGDIDTVRCTGSLPASGDACYRGSVARYVWDLADRDAGGWVVPVGAAGDPGDPHYHDQLPLWAAGELAPIVTAWTDLAEQP</sequence>
<dbReference type="InterPro" id="IPR043147">
    <property type="entry name" value="Penicillin_amidase_A-knob"/>
</dbReference>
<accession>A0A6J6RMM1</accession>
<dbReference type="Gene3D" id="1.10.439.10">
    <property type="entry name" value="Penicillin Amidohydrolase, domain 1"/>
    <property type="match status" value="1"/>
</dbReference>
<dbReference type="Pfam" id="PF01804">
    <property type="entry name" value="Penicil_amidase"/>
    <property type="match status" value="1"/>
</dbReference>
<dbReference type="SUPFAM" id="SSF56235">
    <property type="entry name" value="N-terminal nucleophile aminohydrolases (Ntn hydrolases)"/>
    <property type="match status" value="1"/>
</dbReference>
<dbReference type="AlphaFoldDB" id="A0A6J6RMM1"/>
<keyword evidence="2" id="KW-0378">Hydrolase</keyword>
<evidence type="ECO:0000256" key="2">
    <source>
        <dbReference type="ARBA" id="ARBA00022801"/>
    </source>
</evidence>
<dbReference type="Gene3D" id="3.60.20.10">
    <property type="entry name" value="Glutamine Phosphoribosylpyrophosphate, subunit 1, domain 1"/>
    <property type="match status" value="1"/>
</dbReference>